<evidence type="ECO:0000256" key="1">
    <source>
        <dbReference type="ARBA" id="ARBA00022614"/>
    </source>
</evidence>
<dbReference type="InterPro" id="IPR050333">
    <property type="entry name" value="SLRP"/>
</dbReference>
<dbReference type="Pfam" id="PF01462">
    <property type="entry name" value="LRRNT"/>
    <property type="match status" value="1"/>
</dbReference>
<dbReference type="AlphaFoldDB" id="A0A8C2HCV3"/>
<dbReference type="PANTHER" id="PTHR45712:SF17">
    <property type="entry name" value="LUMICAN-LIKE"/>
    <property type="match status" value="1"/>
</dbReference>
<dbReference type="InterPro" id="IPR000372">
    <property type="entry name" value="LRRNT"/>
</dbReference>
<proteinExistence type="predicted"/>
<organism evidence="6 7">
    <name type="scientific">Cyprinus carpio</name>
    <name type="common">Common carp</name>
    <dbReference type="NCBI Taxonomy" id="7962"/>
    <lineage>
        <taxon>Eukaryota</taxon>
        <taxon>Metazoa</taxon>
        <taxon>Chordata</taxon>
        <taxon>Craniata</taxon>
        <taxon>Vertebrata</taxon>
        <taxon>Euteleostomi</taxon>
        <taxon>Actinopterygii</taxon>
        <taxon>Neopterygii</taxon>
        <taxon>Teleostei</taxon>
        <taxon>Ostariophysi</taxon>
        <taxon>Cypriniformes</taxon>
        <taxon>Cyprinidae</taxon>
        <taxon>Cyprininae</taxon>
        <taxon>Cyprinus</taxon>
    </lineage>
</organism>
<sequence length="232" mass="26791">EYVWKLLFIAIRRKEGSKYQNRMDPGWFRAVNTQSCPLECDCPIHWPTALYCDHRSLIQLPSGLPSRTQYLFLQGNNFTIIESGVFANATNLRCEQLDDVLFSNLTRLVNLFINDNNLTRVPVGLPSGPKQLHNKLRNEGLDPGAFNLTSLVELDLSYNQLTEIPTVPTTLQYLYFEVNNIQEFSMSSFCRTTGPTSYSRMKILRLDGNKLEYHKLPPDWVFCLHVLHNIYI</sequence>
<dbReference type="Pfam" id="PF00560">
    <property type="entry name" value="LRR_1"/>
    <property type="match status" value="1"/>
</dbReference>
<dbReference type="Ensembl" id="ENSCCRT00020036976.1">
    <property type="protein sequence ID" value="ENSCCRP00020033839.1"/>
    <property type="gene ID" value="ENSCCRG00020015240.1"/>
</dbReference>
<dbReference type="PANTHER" id="PTHR45712">
    <property type="entry name" value="AGAP008170-PA"/>
    <property type="match status" value="1"/>
</dbReference>
<keyword evidence="1" id="KW-0433">Leucine-rich repeat</keyword>
<evidence type="ECO:0000256" key="4">
    <source>
        <dbReference type="ARBA" id="ARBA00023180"/>
    </source>
</evidence>
<evidence type="ECO:0000259" key="5">
    <source>
        <dbReference type="SMART" id="SM00013"/>
    </source>
</evidence>
<dbReference type="Gene3D" id="3.80.10.10">
    <property type="entry name" value="Ribonuclease Inhibitor"/>
    <property type="match status" value="2"/>
</dbReference>
<dbReference type="InterPro" id="IPR001611">
    <property type="entry name" value="Leu-rich_rpt"/>
</dbReference>
<evidence type="ECO:0000313" key="7">
    <source>
        <dbReference type="Proteomes" id="UP000694701"/>
    </source>
</evidence>
<protein>
    <recommendedName>
        <fullName evidence="5">LRRNT domain-containing protein</fullName>
    </recommendedName>
</protein>
<dbReference type="PROSITE" id="PS51450">
    <property type="entry name" value="LRR"/>
    <property type="match status" value="1"/>
</dbReference>
<dbReference type="SUPFAM" id="SSF52058">
    <property type="entry name" value="L domain-like"/>
    <property type="match status" value="1"/>
</dbReference>
<dbReference type="InterPro" id="IPR003591">
    <property type="entry name" value="Leu-rich_rpt_typical-subtyp"/>
</dbReference>
<dbReference type="SMART" id="SM00013">
    <property type="entry name" value="LRRNT"/>
    <property type="match status" value="1"/>
</dbReference>
<accession>A0A8C2HCV3</accession>
<evidence type="ECO:0000256" key="2">
    <source>
        <dbReference type="ARBA" id="ARBA00022729"/>
    </source>
</evidence>
<reference evidence="6" key="1">
    <citation type="submission" date="2025-08" db="UniProtKB">
        <authorList>
            <consortium name="Ensembl"/>
        </authorList>
    </citation>
    <scope>IDENTIFICATION</scope>
</reference>
<dbReference type="Proteomes" id="UP000694701">
    <property type="component" value="Unplaced"/>
</dbReference>
<dbReference type="GO" id="GO:0005615">
    <property type="term" value="C:extracellular space"/>
    <property type="evidence" value="ECO:0007669"/>
    <property type="project" value="TreeGrafter"/>
</dbReference>
<keyword evidence="2" id="KW-0732">Signal</keyword>
<keyword evidence="4" id="KW-0325">Glycoprotein</keyword>
<keyword evidence="3" id="KW-0677">Repeat</keyword>
<evidence type="ECO:0000313" key="6">
    <source>
        <dbReference type="Ensembl" id="ENSCCRP00020033839.1"/>
    </source>
</evidence>
<evidence type="ECO:0000256" key="3">
    <source>
        <dbReference type="ARBA" id="ARBA00022737"/>
    </source>
</evidence>
<name>A0A8C2HCV3_CYPCA</name>
<feature type="domain" description="LRRNT" evidence="5">
    <location>
        <begin position="35"/>
        <end position="70"/>
    </location>
</feature>
<dbReference type="InterPro" id="IPR032675">
    <property type="entry name" value="LRR_dom_sf"/>
</dbReference>
<dbReference type="SMART" id="SM00369">
    <property type="entry name" value="LRR_TYP"/>
    <property type="match status" value="3"/>
</dbReference>